<dbReference type="GO" id="GO:0007023">
    <property type="term" value="P:post-chaperonin tubulin folding pathway"/>
    <property type="evidence" value="ECO:0007669"/>
    <property type="project" value="InterPro"/>
</dbReference>
<dbReference type="GO" id="GO:0007021">
    <property type="term" value="P:tubulin complex assembly"/>
    <property type="evidence" value="ECO:0007669"/>
    <property type="project" value="TreeGrafter"/>
</dbReference>
<comment type="subcellular location">
    <subcellularLocation>
        <location evidence="1">Cytoplasm</location>
    </subcellularLocation>
</comment>
<evidence type="ECO:0000256" key="5">
    <source>
        <dbReference type="ARBA" id="ARBA00023186"/>
    </source>
</evidence>
<reference evidence="9" key="1">
    <citation type="journal article" date="2021" name="Nat. Commun.">
        <title>Genetic determinants of endophytism in the Arabidopsis root mycobiome.</title>
        <authorList>
            <person name="Mesny F."/>
            <person name="Miyauchi S."/>
            <person name="Thiergart T."/>
            <person name="Pickel B."/>
            <person name="Atanasova L."/>
            <person name="Karlsson M."/>
            <person name="Huettel B."/>
            <person name="Barry K.W."/>
            <person name="Haridas S."/>
            <person name="Chen C."/>
            <person name="Bauer D."/>
            <person name="Andreopoulos W."/>
            <person name="Pangilinan J."/>
            <person name="LaButti K."/>
            <person name="Riley R."/>
            <person name="Lipzen A."/>
            <person name="Clum A."/>
            <person name="Drula E."/>
            <person name="Henrissat B."/>
            <person name="Kohler A."/>
            <person name="Grigoriev I.V."/>
            <person name="Martin F.M."/>
            <person name="Hacquard S."/>
        </authorList>
    </citation>
    <scope>NUCLEOTIDE SEQUENCE</scope>
    <source>
        <strain evidence="9">MPI-CAGE-CH-0243</strain>
    </source>
</reference>
<evidence type="ECO:0000313" key="9">
    <source>
        <dbReference type="EMBL" id="KAH7138011.1"/>
    </source>
</evidence>
<evidence type="ECO:0000256" key="7">
    <source>
        <dbReference type="SAM" id="MobiDB-lite"/>
    </source>
</evidence>
<dbReference type="Pfam" id="PF07986">
    <property type="entry name" value="TBCC"/>
    <property type="match status" value="1"/>
</dbReference>
<dbReference type="InterPro" id="IPR038397">
    <property type="entry name" value="TBCC_N_sf"/>
</dbReference>
<dbReference type="FunFam" id="1.20.58.1250:FF:000002">
    <property type="entry name" value="Tubulin-specific chaperone c, putative"/>
    <property type="match status" value="1"/>
</dbReference>
<feature type="region of interest" description="Disordered" evidence="7">
    <location>
        <begin position="147"/>
        <end position="216"/>
    </location>
</feature>
<dbReference type="PANTHER" id="PTHR15139">
    <property type="entry name" value="TUBULIN FOLDING COFACTOR C"/>
    <property type="match status" value="1"/>
</dbReference>
<comment type="caution">
    <text evidence="9">The sequence shown here is derived from an EMBL/GenBank/DDBJ whole genome shotgun (WGS) entry which is preliminary data.</text>
</comment>
<feature type="region of interest" description="Disordered" evidence="7">
    <location>
        <begin position="1"/>
        <end position="25"/>
    </location>
</feature>
<dbReference type="SMART" id="SM00673">
    <property type="entry name" value="CARP"/>
    <property type="match status" value="1"/>
</dbReference>
<evidence type="ECO:0000313" key="10">
    <source>
        <dbReference type="Proteomes" id="UP000700596"/>
    </source>
</evidence>
<evidence type="ECO:0000259" key="8">
    <source>
        <dbReference type="PROSITE" id="PS51329"/>
    </source>
</evidence>
<dbReference type="Gene3D" id="1.20.58.1250">
    <property type="entry name" value="Tubulin Binding Cofactor C, N-terminal domain"/>
    <property type="match status" value="1"/>
</dbReference>
<evidence type="ECO:0000256" key="1">
    <source>
        <dbReference type="ARBA" id="ARBA00004496"/>
    </source>
</evidence>
<comment type="similarity">
    <text evidence="2">Belongs to the TBCC family.</text>
</comment>
<dbReference type="Proteomes" id="UP000700596">
    <property type="component" value="Unassembled WGS sequence"/>
</dbReference>
<keyword evidence="3" id="KW-0963">Cytoplasm</keyword>
<feature type="compositionally biased region" description="Polar residues" evidence="7">
    <location>
        <begin position="153"/>
        <end position="171"/>
    </location>
</feature>
<evidence type="ECO:0000256" key="2">
    <source>
        <dbReference type="ARBA" id="ARBA00008848"/>
    </source>
</evidence>
<feature type="compositionally biased region" description="Low complexity" evidence="7">
    <location>
        <begin position="181"/>
        <end position="192"/>
    </location>
</feature>
<keyword evidence="4" id="KW-0007">Acetylation</keyword>
<sequence length="420" mass="45698">MTTATPPQNPITAGTQVPSQTQGHTEAGLKERFFRYFQHEVTALQQQMERLNTTSPSGGERSDAVEHCLAGIERLSQEVKDSASYLPAYDLRTYGEAIKALSFKLQSIRAQFAPPKKFQFKTARKNPSAISLSDAAELAQQKSLRIPGGAGYDSSNANSSFVTTPLDNLSPTEEKREREAQLQLQQDQTQAEPSSSVEQDVPQTDIDNDDTNDPTKALRNSIRTLSFSTSRSITISSHTNTHILLPASASHATSSGSVTNLRHCVVDLSPPTNSTSGAPFATLTLKNIKDSLVVCGRVTGPAHITAVENSVIVAACGQFRMHGSKNVDVYLHCGSRPIIEDCVGVRFAKLPTAYMTDDLSAIPNCFDQIDDFKWLKAEPSPNFRILEEEERVGESVWRDVVPGGHSVGLEDVLRAVKGGK</sequence>
<name>A0A9P9EJP1_9PLEO</name>
<dbReference type="InterPro" id="IPR012945">
    <property type="entry name" value="Tubulin-bd_cofactor_C_dom"/>
</dbReference>
<dbReference type="InterPro" id="IPR016098">
    <property type="entry name" value="CAP/MinC_C"/>
</dbReference>
<dbReference type="InterPro" id="IPR031925">
    <property type="entry name" value="TBCC_N"/>
</dbReference>
<dbReference type="AlphaFoldDB" id="A0A9P9EJP1"/>
<dbReference type="GO" id="GO:0015631">
    <property type="term" value="F:tubulin binding"/>
    <property type="evidence" value="ECO:0007669"/>
    <property type="project" value="InterPro"/>
</dbReference>
<gene>
    <name evidence="9" type="ORF">B0J11DRAFT_2823</name>
</gene>
<dbReference type="OrthoDB" id="194775at2759"/>
<dbReference type="EMBL" id="JAGMWT010000001">
    <property type="protein sequence ID" value="KAH7138011.1"/>
    <property type="molecule type" value="Genomic_DNA"/>
</dbReference>
<evidence type="ECO:0000256" key="4">
    <source>
        <dbReference type="ARBA" id="ARBA00022990"/>
    </source>
</evidence>
<proteinExistence type="inferred from homology"/>
<feature type="compositionally biased region" description="Polar residues" evidence="7">
    <location>
        <begin position="1"/>
        <end position="24"/>
    </location>
</feature>
<dbReference type="PANTHER" id="PTHR15139:SF0">
    <property type="entry name" value="TUBULIN-SPECIFIC CHAPERONE C"/>
    <property type="match status" value="1"/>
</dbReference>
<accession>A0A9P9EJP1</accession>
<keyword evidence="5" id="KW-0143">Chaperone</keyword>
<evidence type="ECO:0000256" key="3">
    <source>
        <dbReference type="ARBA" id="ARBA00022490"/>
    </source>
</evidence>
<comment type="subunit">
    <text evidence="6">Supercomplex made of cofactors A to E. Cofactors A and D function by capturing and stabilizing tubulin in a quasi-native conformation. Cofactor E binds to the cofactor D-tubulin complex; interaction with cofactor C then causes the release of tubulin polypeptides that are committed to the native state.</text>
</comment>
<dbReference type="PROSITE" id="PS51329">
    <property type="entry name" value="C_CAP_COFACTOR_C"/>
    <property type="match status" value="1"/>
</dbReference>
<feature type="domain" description="C-CAP/cofactor C-like" evidence="8">
    <location>
        <begin position="214"/>
        <end position="374"/>
    </location>
</feature>
<dbReference type="InterPro" id="IPR027684">
    <property type="entry name" value="TBCC"/>
</dbReference>
<keyword evidence="10" id="KW-1185">Reference proteome</keyword>
<dbReference type="Gene3D" id="2.160.20.70">
    <property type="match status" value="1"/>
</dbReference>
<dbReference type="GO" id="GO:0005737">
    <property type="term" value="C:cytoplasm"/>
    <property type="evidence" value="ECO:0007669"/>
    <property type="project" value="UniProtKB-SubCell"/>
</dbReference>
<dbReference type="InterPro" id="IPR006599">
    <property type="entry name" value="CARP_motif"/>
</dbReference>
<protein>
    <submittedName>
        <fullName evidence="9">Tubulin binding cofactor C-domain-containing protein</fullName>
    </submittedName>
</protein>
<dbReference type="InterPro" id="IPR017901">
    <property type="entry name" value="C-CAP_CF_C-like"/>
</dbReference>
<dbReference type="Pfam" id="PF16752">
    <property type="entry name" value="TBCC_N"/>
    <property type="match status" value="1"/>
</dbReference>
<evidence type="ECO:0000256" key="6">
    <source>
        <dbReference type="ARBA" id="ARBA00026055"/>
    </source>
</evidence>
<organism evidence="9 10">
    <name type="scientific">Dendryphion nanum</name>
    <dbReference type="NCBI Taxonomy" id="256645"/>
    <lineage>
        <taxon>Eukaryota</taxon>
        <taxon>Fungi</taxon>
        <taxon>Dikarya</taxon>
        <taxon>Ascomycota</taxon>
        <taxon>Pezizomycotina</taxon>
        <taxon>Dothideomycetes</taxon>
        <taxon>Pleosporomycetidae</taxon>
        <taxon>Pleosporales</taxon>
        <taxon>Torulaceae</taxon>
        <taxon>Dendryphion</taxon>
    </lineage>
</organism>
<feature type="compositionally biased region" description="Polar residues" evidence="7">
    <location>
        <begin position="193"/>
        <end position="202"/>
    </location>
</feature>